<dbReference type="SUPFAM" id="SSF51679">
    <property type="entry name" value="Bacterial luciferase-like"/>
    <property type="match status" value="1"/>
</dbReference>
<dbReference type="Gene3D" id="3.20.20.30">
    <property type="entry name" value="Luciferase-like domain"/>
    <property type="match status" value="1"/>
</dbReference>
<dbReference type="PANTHER" id="PTHR43244:SF1">
    <property type="entry name" value="5,10-METHYLENETETRAHYDROMETHANOPTERIN REDUCTASE"/>
    <property type="match status" value="1"/>
</dbReference>
<evidence type="ECO:0000259" key="2">
    <source>
        <dbReference type="Pfam" id="PF00296"/>
    </source>
</evidence>
<feature type="domain" description="Luciferase-like" evidence="2">
    <location>
        <begin position="21"/>
        <end position="224"/>
    </location>
</feature>
<dbReference type="Proteomes" id="UP001597483">
    <property type="component" value="Unassembled WGS sequence"/>
</dbReference>
<dbReference type="PANTHER" id="PTHR43244">
    <property type="match status" value="1"/>
</dbReference>
<reference evidence="4" key="1">
    <citation type="journal article" date="2019" name="Int. J. Syst. Evol. Microbiol.">
        <title>The Global Catalogue of Microorganisms (GCM) 10K type strain sequencing project: providing services to taxonomists for standard genome sequencing and annotation.</title>
        <authorList>
            <consortium name="The Broad Institute Genomics Platform"/>
            <consortium name="The Broad Institute Genome Sequencing Center for Infectious Disease"/>
            <person name="Wu L."/>
            <person name="Ma J."/>
        </authorList>
    </citation>
    <scope>NUCLEOTIDE SEQUENCE [LARGE SCALE GENOMIC DNA]</scope>
    <source>
        <strain evidence="4">CGMCC 4.7641</strain>
    </source>
</reference>
<protein>
    <submittedName>
        <fullName evidence="3">LLM class flavin-dependent oxidoreductase</fullName>
        <ecNumber evidence="3">1.-.-.-</ecNumber>
    </submittedName>
</protein>
<comment type="caution">
    <text evidence="3">The sequence shown here is derived from an EMBL/GenBank/DDBJ whole genome shotgun (WGS) entry which is preliminary data.</text>
</comment>
<dbReference type="GO" id="GO:0016491">
    <property type="term" value="F:oxidoreductase activity"/>
    <property type="evidence" value="ECO:0007669"/>
    <property type="project" value="UniProtKB-KW"/>
</dbReference>
<dbReference type="InterPro" id="IPR011251">
    <property type="entry name" value="Luciferase-like_dom"/>
</dbReference>
<evidence type="ECO:0000256" key="1">
    <source>
        <dbReference type="ARBA" id="ARBA00023002"/>
    </source>
</evidence>
<dbReference type="EC" id="1.-.-.-" evidence="3"/>
<dbReference type="RefSeq" id="WP_378309508.1">
    <property type="nucleotide sequence ID" value="NZ_JBHUKS010000026.1"/>
</dbReference>
<proteinExistence type="predicted"/>
<dbReference type="InterPro" id="IPR036661">
    <property type="entry name" value="Luciferase-like_sf"/>
</dbReference>
<dbReference type="EMBL" id="JBHUKS010000026">
    <property type="protein sequence ID" value="MFD2472110.1"/>
    <property type="molecule type" value="Genomic_DNA"/>
</dbReference>
<evidence type="ECO:0000313" key="3">
    <source>
        <dbReference type="EMBL" id="MFD2472110.1"/>
    </source>
</evidence>
<keyword evidence="1 3" id="KW-0560">Oxidoreductase</keyword>
<gene>
    <name evidence="3" type="ORF">ACFSVL_32265</name>
</gene>
<dbReference type="Pfam" id="PF00296">
    <property type="entry name" value="Bac_luciferase"/>
    <property type="match status" value="1"/>
</dbReference>
<accession>A0ABW5HFN2</accession>
<keyword evidence="4" id="KW-1185">Reference proteome</keyword>
<name>A0ABW5HFN2_9PSEU</name>
<evidence type="ECO:0000313" key="4">
    <source>
        <dbReference type="Proteomes" id="UP001597483"/>
    </source>
</evidence>
<dbReference type="InterPro" id="IPR050564">
    <property type="entry name" value="F420-G6PD/mer"/>
</dbReference>
<organism evidence="3 4">
    <name type="scientific">Amycolatopsis silviterrae</name>
    <dbReference type="NCBI Taxonomy" id="1656914"/>
    <lineage>
        <taxon>Bacteria</taxon>
        <taxon>Bacillati</taxon>
        <taxon>Actinomycetota</taxon>
        <taxon>Actinomycetes</taxon>
        <taxon>Pseudonocardiales</taxon>
        <taxon>Pseudonocardiaceae</taxon>
        <taxon>Amycolatopsis</taxon>
    </lineage>
</organism>
<sequence>MTVKVGINHSALNDGAVPHPGEVARRIEDLGLDSFWCGDHLSTQDATLESSLTLAAAAAATERIDVGFAVLQLALRPSAWVAKQIGTLHFLSEDRLLLGVGVGGDRPDEWAAAGAPLPKRGHRTDALLRALPRLLSGDPTQLPDNDVEVTLLPCVPMPPVWVGGHSPAALRRTARYGQGWLPALLTPDQIQQNMETIARLADEAGNPTPAAGVQLFTAITSTPGAPEHRQLARLLSDKFGLPEEQANEIVVSGPPEHLAEQIARYQKAGVEHVVLSPIGSDSWELRTALAAETKALL</sequence>